<dbReference type="OrthoDB" id="5391994at2"/>
<dbReference type="Gene3D" id="1.10.443.10">
    <property type="entry name" value="Intergrase catalytic core"/>
    <property type="match status" value="1"/>
</dbReference>
<evidence type="ECO:0000256" key="1">
    <source>
        <dbReference type="ARBA" id="ARBA00008857"/>
    </source>
</evidence>
<dbReference type="PANTHER" id="PTHR30349">
    <property type="entry name" value="PHAGE INTEGRASE-RELATED"/>
    <property type="match status" value="1"/>
</dbReference>
<dbReference type="PROSITE" id="PS51898">
    <property type="entry name" value="TYR_RECOMBINASE"/>
    <property type="match status" value="1"/>
</dbReference>
<dbReference type="InterPro" id="IPR010998">
    <property type="entry name" value="Integrase_recombinase_N"/>
</dbReference>
<name>A0A3N5ZBP0_9ALTE</name>
<evidence type="ECO:0000313" key="6">
    <source>
        <dbReference type="EMBL" id="RPJ68794.1"/>
    </source>
</evidence>
<dbReference type="CDD" id="cd01189">
    <property type="entry name" value="INT_ICEBs1_C_like"/>
    <property type="match status" value="1"/>
</dbReference>
<dbReference type="Pfam" id="PF00589">
    <property type="entry name" value="Phage_integrase"/>
    <property type="match status" value="1"/>
</dbReference>
<dbReference type="RefSeq" id="WP_124026794.1">
    <property type="nucleotide sequence ID" value="NZ_JBHRSN010000005.1"/>
</dbReference>
<keyword evidence="3" id="KW-0238">DNA-binding</keyword>
<dbReference type="Gene3D" id="1.10.150.130">
    <property type="match status" value="1"/>
</dbReference>
<proteinExistence type="inferred from homology"/>
<dbReference type="EMBL" id="RPOK01000001">
    <property type="protein sequence ID" value="RPJ68794.1"/>
    <property type="molecule type" value="Genomic_DNA"/>
</dbReference>
<dbReference type="InterPro" id="IPR002104">
    <property type="entry name" value="Integrase_catalytic"/>
</dbReference>
<sequence length="414" mass="47268">MAVRAWSVDEAKNKVQSVEGISIHGKSFRMSFVYLGQRRLEVLKNMPLTRSNLKWAINKRSSVLHRIETGTFDYIAEFPNSKTALKLLEEKKLSGKVPFNTYMEKTLALSKNDTSDKTFYNFNNRCENYVIPYFNNRCLKTITKSQILEWIASELDHLTNKTIGEVLTPLRKVFCLAYDDGLLDSNPMAFIKNPPKDSKDNADPFTREEIEKIANVVTNRELEKQAFILACWTGLRPSELLALSMDDIDLIKGTIKVNRVIVEGDFKATKTDGSERTIELLVQALEALKKVVNLASDVKETSVDVIQRDNRRVIKEQHKFIIISSKSGRYWSGNEAFSKMIMKPLCESAGVRYRPIGQARHTYGSQLITANQPLSWIAKQMGHKSIKMLEKHYGRWMDDESPDMAKQASQALMI</sequence>
<comment type="caution">
    <text evidence="6">The sequence shown here is derived from an EMBL/GenBank/DDBJ whole genome shotgun (WGS) entry which is preliminary data.</text>
</comment>
<dbReference type="InterPro" id="IPR013762">
    <property type="entry name" value="Integrase-like_cat_sf"/>
</dbReference>
<evidence type="ECO:0000256" key="2">
    <source>
        <dbReference type="ARBA" id="ARBA00022908"/>
    </source>
</evidence>
<dbReference type="Pfam" id="PF14659">
    <property type="entry name" value="Phage_int_SAM_3"/>
    <property type="match status" value="1"/>
</dbReference>
<comment type="similarity">
    <text evidence="1">Belongs to the 'phage' integrase family.</text>
</comment>
<dbReference type="InterPro" id="IPR022000">
    <property type="entry name" value="Min27-like_integrase_DNA_bind"/>
</dbReference>
<evidence type="ECO:0000256" key="4">
    <source>
        <dbReference type="ARBA" id="ARBA00023172"/>
    </source>
</evidence>
<feature type="domain" description="Tyr recombinase" evidence="5">
    <location>
        <begin position="200"/>
        <end position="406"/>
    </location>
</feature>
<dbReference type="InterPro" id="IPR004107">
    <property type="entry name" value="Integrase_SAM-like_N"/>
</dbReference>
<accession>A0A3N5ZBP0</accession>
<dbReference type="GO" id="GO:0006310">
    <property type="term" value="P:DNA recombination"/>
    <property type="evidence" value="ECO:0007669"/>
    <property type="project" value="UniProtKB-KW"/>
</dbReference>
<reference evidence="6 7" key="1">
    <citation type="submission" date="2018-11" db="EMBL/GenBank/DDBJ databases">
        <authorList>
            <person name="Ye M.-Q."/>
            <person name="Du Z.-J."/>
        </authorList>
    </citation>
    <scope>NUCLEOTIDE SEQUENCE [LARGE SCALE GENOMIC DNA]</scope>
    <source>
        <strain evidence="6 7">U0105</strain>
    </source>
</reference>
<dbReference type="GO" id="GO:0003677">
    <property type="term" value="F:DNA binding"/>
    <property type="evidence" value="ECO:0007669"/>
    <property type="project" value="UniProtKB-KW"/>
</dbReference>
<evidence type="ECO:0000259" key="5">
    <source>
        <dbReference type="PROSITE" id="PS51898"/>
    </source>
</evidence>
<organism evidence="6 7">
    <name type="scientific">Alteromonas sediminis</name>
    <dbReference type="NCBI Taxonomy" id="2259342"/>
    <lineage>
        <taxon>Bacteria</taxon>
        <taxon>Pseudomonadati</taxon>
        <taxon>Pseudomonadota</taxon>
        <taxon>Gammaproteobacteria</taxon>
        <taxon>Alteromonadales</taxon>
        <taxon>Alteromonadaceae</taxon>
        <taxon>Alteromonas/Salinimonas group</taxon>
        <taxon>Alteromonas</taxon>
    </lineage>
</organism>
<dbReference type="InterPro" id="IPR050090">
    <property type="entry name" value="Tyrosine_recombinase_XerCD"/>
</dbReference>
<dbReference type="PANTHER" id="PTHR30349:SF64">
    <property type="entry name" value="PROPHAGE INTEGRASE INTD-RELATED"/>
    <property type="match status" value="1"/>
</dbReference>
<gene>
    <name evidence="6" type="ORF">DRW07_05230</name>
</gene>
<dbReference type="SUPFAM" id="SSF56349">
    <property type="entry name" value="DNA breaking-rejoining enzymes"/>
    <property type="match status" value="1"/>
</dbReference>
<dbReference type="Pfam" id="PF12167">
    <property type="entry name" value="Arm-DNA-bind_2"/>
    <property type="match status" value="1"/>
</dbReference>
<dbReference type="Proteomes" id="UP000275281">
    <property type="component" value="Unassembled WGS sequence"/>
</dbReference>
<dbReference type="InterPro" id="IPR011010">
    <property type="entry name" value="DNA_brk_join_enz"/>
</dbReference>
<dbReference type="GO" id="GO:0015074">
    <property type="term" value="P:DNA integration"/>
    <property type="evidence" value="ECO:0007669"/>
    <property type="project" value="UniProtKB-KW"/>
</dbReference>
<keyword evidence="4" id="KW-0233">DNA recombination</keyword>
<keyword evidence="2" id="KW-0229">DNA integration</keyword>
<evidence type="ECO:0000256" key="3">
    <source>
        <dbReference type="ARBA" id="ARBA00023125"/>
    </source>
</evidence>
<keyword evidence="7" id="KW-1185">Reference proteome</keyword>
<evidence type="ECO:0000313" key="7">
    <source>
        <dbReference type="Proteomes" id="UP000275281"/>
    </source>
</evidence>
<protein>
    <submittedName>
        <fullName evidence="6">Site-specific integrase</fullName>
    </submittedName>
</protein>
<dbReference type="AlphaFoldDB" id="A0A3N5ZBP0"/>